<dbReference type="OrthoDB" id="10005306at2"/>
<protein>
    <submittedName>
        <fullName evidence="2">Uncharacterized protein</fullName>
    </submittedName>
</protein>
<organism evidence="2 3">
    <name type="scientific">Sandaracinus amylolyticus</name>
    <dbReference type="NCBI Taxonomy" id="927083"/>
    <lineage>
        <taxon>Bacteria</taxon>
        <taxon>Pseudomonadati</taxon>
        <taxon>Myxococcota</taxon>
        <taxon>Polyangia</taxon>
        <taxon>Polyangiales</taxon>
        <taxon>Sandaracinaceae</taxon>
        <taxon>Sandaracinus</taxon>
    </lineage>
</organism>
<dbReference type="AlphaFoldDB" id="A0A0F6W741"/>
<dbReference type="RefSeq" id="WP_157069579.1">
    <property type="nucleotide sequence ID" value="NZ_CP011125.1"/>
</dbReference>
<feature type="compositionally biased region" description="Basic and acidic residues" evidence="1">
    <location>
        <begin position="32"/>
        <end position="45"/>
    </location>
</feature>
<sequence>MGQDRGGARDERGAPAGSEPDAPETAGDDVDAESREVSEGGEKVKAIRFSGLDVSGRLKSPQLLYFLNRLRAEFDRPRLPHRSFMPEMERSARSKSF</sequence>
<evidence type="ECO:0000313" key="2">
    <source>
        <dbReference type="EMBL" id="AKF09117.1"/>
    </source>
</evidence>
<gene>
    <name evidence="2" type="ORF">DB32_006266</name>
</gene>
<keyword evidence="3" id="KW-1185">Reference proteome</keyword>
<dbReference type="STRING" id="927083.DB32_006266"/>
<accession>A0A0F6W741</accession>
<dbReference type="Proteomes" id="UP000034883">
    <property type="component" value="Chromosome"/>
</dbReference>
<feature type="region of interest" description="Disordered" evidence="1">
    <location>
        <begin position="1"/>
        <end position="46"/>
    </location>
</feature>
<dbReference type="KEGG" id="samy:DB32_006266"/>
<reference evidence="2 3" key="1">
    <citation type="submission" date="2015-03" db="EMBL/GenBank/DDBJ databases">
        <title>Genome assembly of Sandaracinus amylolyticus DSM 53668.</title>
        <authorList>
            <person name="Sharma G."/>
            <person name="Subramanian S."/>
        </authorList>
    </citation>
    <scope>NUCLEOTIDE SEQUENCE [LARGE SCALE GENOMIC DNA]</scope>
    <source>
        <strain evidence="2 3">DSM 53668</strain>
    </source>
</reference>
<evidence type="ECO:0000256" key="1">
    <source>
        <dbReference type="SAM" id="MobiDB-lite"/>
    </source>
</evidence>
<dbReference type="EMBL" id="CP011125">
    <property type="protein sequence ID" value="AKF09117.1"/>
    <property type="molecule type" value="Genomic_DNA"/>
</dbReference>
<proteinExistence type="predicted"/>
<evidence type="ECO:0000313" key="3">
    <source>
        <dbReference type="Proteomes" id="UP000034883"/>
    </source>
</evidence>
<name>A0A0F6W741_9BACT</name>
<feature type="compositionally biased region" description="Basic and acidic residues" evidence="1">
    <location>
        <begin position="1"/>
        <end position="13"/>
    </location>
</feature>